<feature type="domain" description="Transcriptional coactivator p15 (PC4) C-terminal" evidence="12">
    <location>
        <begin position="104"/>
        <end position="154"/>
    </location>
</feature>
<proteinExistence type="inferred from homology"/>
<dbReference type="GO" id="GO:0060261">
    <property type="term" value="P:positive regulation of transcription initiation by RNA polymerase II"/>
    <property type="evidence" value="ECO:0007669"/>
    <property type="project" value="InterPro"/>
</dbReference>
<keyword evidence="7" id="KW-0804">Transcription</keyword>
<dbReference type="Proteomes" id="UP001318040">
    <property type="component" value="Chromosome 13"/>
</dbReference>
<reference evidence="14" key="1">
    <citation type="submission" date="2025-08" db="UniProtKB">
        <authorList>
            <consortium name="RefSeq"/>
        </authorList>
    </citation>
    <scope>IDENTIFICATION</scope>
    <source>
        <tissue evidence="14">Sperm</tissue>
    </source>
</reference>
<name>A0AAJ7WTH9_PETMA</name>
<evidence type="ECO:0000256" key="11">
    <source>
        <dbReference type="SAM" id="MobiDB-lite"/>
    </source>
</evidence>
<evidence type="ECO:0000256" key="3">
    <source>
        <dbReference type="ARBA" id="ARBA00013386"/>
    </source>
</evidence>
<dbReference type="KEGG" id="pmrn:116942110"/>
<gene>
    <name evidence="14" type="primary">SUB1</name>
</gene>
<evidence type="ECO:0000256" key="9">
    <source>
        <dbReference type="ARBA" id="ARBA00024848"/>
    </source>
</evidence>
<comment type="similarity">
    <text evidence="2">Belongs to the transcriptional coactivator PC4 family.</text>
</comment>
<accession>A0AAJ7WTH9</accession>
<dbReference type="RefSeq" id="XP_032809586.1">
    <property type="nucleotide sequence ID" value="XM_032953695.1"/>
</dbReference>
<protein>
    <recommendedName>
        <fullName evidence="3">Activated RNA polymerase II transcriptional coactivator p15</fullName>
    </recommendedName>
    <alternativeName>
        <fullName evidence="10">SUB1 homolog</fullName>
    </alternativeName>
</protein>
<comment type="function">
    <text evidence="9">General coactivator that functions cooperatively with TAFs and mediates functional interactions between upstream activators and the general transcriptional machinery. May be involved in stabilizing the multiprotein transcription complex. Binds single-stranded DNA. Also binds, in vitro, non-specifically to double-stranded DNA (ds DNA).</text>
</comment>
<evidence type="ECO:0000256" key="4">
    <source>
        <dbReference type="ARBA" id="ARBA00023015"/>
    </source>
</evidence>
<dbReference type="GO" id="GO:0003677">
    <property type="term" value="F:DNA binding"/>
    <property type="evidence" value="ECO:0007669"/>
    <property type="project" value="UniProtKB-KW"/>
</dbReference>
<dbReference type="GO" id="GO:0003713">
    <property type="term" value="F:transcription coactivator activity"/>
    <property type="evidence" value="ECO:0007669"/>
    <property type="project" value="InterPro"/>
</dbReference>
<keyword evidence="13" id="KW-1185">Reference proteome</keyword>
<dbReference type="InterPro" id="IPR003173">
    <property type="entry name" value="PC4_C"/>
</dbReference>
<dbReference type="PANTHER" id="PTHR13215">
    <property type="entry name" value="RNA POLYMERASE II TRANSCRIPTIONAL COACTIVATOR"/>
    <property type="match status" value="1"/>
</dbReference>
<evidence type="ECO:0000256" key="8">
    <source>
        <dbReference type="ARBA" id="ARBA00023242"/>
    </source>
</evidence>
<dbReference type="InterPro" id="IPR009044">
    <property type="entry name" value="ssDNA-bd_transcriptional_reg"/>
</dbReference>
<evidence type="ECO:0000256" key="7">
    <source>
        <dbReference type="ARBA" id="ARBA00023163"/>
    </source>
</evidence>
<dbReference type="Pfam" id="PF02229">
    <property type="entry name" value="PC4"/>
    <property type="match status" value="1"/>
</dbReference>
<dbReference type="GO" id="GO:0005634">
    <property type="term" value="C:nucleus"/>
    <property type="evidence" value="ECO:0007669"/>
    <property type="project" value="UniProtKB-SubCell"/>
</dbReference>
<dbReference type="FunFam" id="2.30.31.10:FF:000001">
    <property type="entry name" value="Activated RNA polymerase II transcriptional coactivator p15"/>
    <property type="match status" value="1"/>
</dbReference>
<dbReference type="CTD" id="10923"/>
<evidence type="ECO:0000256" key="2">
    <source>
        <dbReference type="ARBA" id="ARBA00009001"/>
    </source>
</evidence>
<evidence type="ECO:0000256" key="5">
    <source>
        <dbReference type="ARBA" id="ARBA00023125"/>
    </source>
</evidence>
<dbReference type="AlphaFoldDB" id="A0AAJ7WTH9"/>
<keyword evidence="6" id="KW-0010">Activator</keyword>
<organism evidence="13 14">
    <name type="scientific">Petromyzon marinus</name>
    <name type="common">Sea lamprey</name>
    <dbReference type="NCBI Taxonomy" id="7757"/>
    <lineage>
        <taxon>Eukaryota</taxon>
        <taxon>Metazoa</taxon>
        <taxon>Chordata</taxon>
        <taxon>Craniata</taxon>
        <taxon>Vertebrata</taxon>
        <taxon>Cyclostomata</taxon>
        <taxon>Hyperoartia</taxon>
        <taxon>Petromyzontiformes</taxon>
        <taxon>Petromyzontidae</taxon>
        <taxon>Petromyzon</taxon>
    </lineage>
</organism>
<sequence>MLMSFLRGEVTCRPLAQSAHETNLAQGSRAFPLQKSRPRRAKSSMPKSREFVESSDSDSDSDVQTKRSKKEKVSSKPAKKARTEASTSKPAARAQESESDNNMFQLSKMRYVSVREFKGKVLVDVREYYDKDGDMKPTKKGISLAVDQWARLKELMPDIDAAVKKM</sequence>
<comment type="subcellular location">
    <subcellularLocation>
        <location evidence="1">Nucleus</location>
    </subcellularLocation>
</comment>
<keyword evidence="8" id="KW-0539">Nucleus</keyword>
<dbReference type="InterPro" id="IPR045125">
    <property type="entry name" value="Sub1/Tcp4-like"/>
</dbReference>
<evidence type="ECO:0000256" key="1">
    <source>
        <dbReference type="ARBA" id="ARBA00004123"/>
    </source>
</evidence>
<keyword evidence="5" id="KW-0238">DNA-binding</keyword>
<evidence type="ECO:0000313" key="14">
    <source>
        <dbReference type="RefSeq" id="XP_032809586.1"/>
    </source>
</evidence>
<feature type="region of interest" description="Disordered" evidence="11">
    <location>
        <begin position="21"/>
        <end position="104"/>
    </location>
</feature>
<keyword evidence="4" id="KW-0805">Transcription regulation</keyword>
<evidence type="ECO:0000259" key="12">
    <source>
        <dbReference type="Pfam" id="PF02229"/>
    </source>
</evidence>
<dbReference type="Gene3D" id="2.30.31.10">
    <property type="entry name" value="Transcriptional Coactivator Pc4, Chain A"/>
    <property type="match status" value="1"/>
</dbReference>
<evidence type="ECO:0000313" key="13">
    <source>
        <dbReference type="Proteomes" id="UP001318040"/>
    </source>
</evidence>
<evidence type="ECO:0000256" key="10">
    <source>
        <dbReference type="ARBA" id="ARBA00031984"/>
    </source>
</evidence>
<dbReference type="SUPFAM" id="SSF54447">
    <property type="entry name" value="ssDNA-binding transcriptional regulator domain"/>
    <property type="match status" value="1"/>
</dbReference>
<evidence type="ECO:0000256" key="6">
    <source>
        <dbReference type="ARBA" id="ARBA00023159"/>
    </source>
</evidence>